<gene>
    <name evidence="1" type="ORF">SSE37_15588</name>
</gene>
<keyword evidence="2" id="KW-1185">Reference proteome</keyword>
<comment type="caution">
    <text evidence="1">The sequence shown here is derived from an EMBL/GenBank/DDBJ whole genome shotgun (WGS) entry which is preliminary data.</text>
</comment>
<name>A3KA69_SAGS3</name>
<dbReference type="Proteomes" id="UP000005713">
    <property type="component" value="Unassembled WGS sequence"/>
</dbReference>
<dbReference type="AlphaFoldDB" id="A3KA69"/>
<organism evidence="1 2">
    <name type="scientific">Sagittula stellata (strain ATCC 700073 / DSM 11524 / E-37)</name>
    <dbReference type="NCBI Taxonomy" id="388399"/>
    <lineage>
        <taxon>Bacteria</taxon>
        <taxon>Pseudomonadati</taxon>
        <taxon>Pseudomonadota</taxon>
        <taxon>Alphaproteobacteria</taxon>
        <taxon>Rhodobacterales</taxon>
        <taxon>Roseobacteraceae</taxon>
        <taxon>Sagittula</taxon>
    </lineage>
</organism>
<feature type="non-terminal residue" evidence="1">
    <location>
        <position position="1"/>
    </location>
</feature>
<dbReference type="EMBL" id="AAYA01000021">
    <property type="protein sequence ID" value="EBA05860.1"/>
    <property type="molecule type" value="Genomic_DNA"/>
</dbReference>
<reference evidence="1 2" key="1">
    <citation type="submission" date="2006-06" db="EMBL/GenBank/DDBJ databases">
        <authorList>
            <person name="Moran M.A."/>
            <person name="Ferriera S."/>
            <person name="Johnson J."/>
            <person name="Kravitz S."/>
            <person name="Beeson K."/>
            <person name="Sutton G."/>
            <person name="Rogers Y.-H."/>
            <person name="Friedman R."/>
            <person name="Frazier M."/>
            <person name="Venter J.C."/>
        </authorList>
    </citation>
    <scope>NUCLEOTIDE SEQUENCE [LARGE SCALE GENOMIC DNA]</scope>
    <source>
        <strain evidence="1 2">E-37</strain>
    </source>
</reference>
<evidence type="ECO:0000313" key="1">
    <source>
        <dbReference type="EMBL" id="EBA05860.1"/>
    </source>
</evidence>
<protein>
    <submittedName>
        <fullName evidence="1">Uncharacterized protein</fullName>
    </submittedName>
</protein>
<sequence length="35" mass="3960">PGPLPRYLRQDEGAALLWVLADRQRDVLGAVRLML</sequence>
<evidence type="ECO:0000313" key="2">
    <source>
        <dbReference type="Proteomes" id="UP000005713"/>
    </source>
</evidence>
<accession>A3KA69</accession>
<proteinExistence type="predicted"/>